<proteinExistence type="predicted"/>
<keyword evidence="2" id="KW-1133">Transmembrane helix</keyword>
<gene>
    <name evidence="3" type="ORF">A3I41_03620</name>
</gene>
<reference evidence="3 4" key="1">
    <citation type="journal article" date="2016" name="Nat. Commun.">
        <title>Thousands of microbial genomes shed light on interconnected biogeochemical processes in an aquifer system.</title>
        <authorList>
            <person name="Anantharaman K."/>
            <person name="Brown C.T."/>
            <person name="Hug L.A."/>
            <person name="Sharon I."/>
            <person name="Castelle C.J."/>
            <person name="Probst A.J."/>
            <person name="Thomas B.C."/>
            <person name="Singh A."/>
            <person name="Wilkins M.J."/>
            <person name="Karaoz U."/>
            <person name="Brodie E.L."/>
            <person name="Williams K.H."/>
            <person name="Hubbard S.S."/>
            <person name="Banfield J.F."/>
        </authorList>
    </citation>
    <scope>NUCLEOTIDE SEQUENCE [LARGE SCALE GENOMIC DNA]</scope>
</reference>
<keyword evidence="2" id="KW-0472">Membrane</keyword>
<evidence type="ECO:0000313" key="3">
    <source>
        <dbReference type="EMBL" id="OGL87012.1"/>
    </source>
</evidence>
<keyword evidence="2" id="KW-0812">Transmembrane</keyword>
<feature type="transmembrane region" description="Helical" evidence="2">
    <location>
        <begin position="64"/>
        <end position="83"/>
    </location>
</feature>
<dbReference type="EMBL" id="MGEQ01000003">
    <property type="protein sequence ID" value="OGL87012.1"/>
    <property type="molecule type" value="Genomic_DNA"/>
</dbReference>
<evidence type="ECO:0000256" key="1">
    <source>
        <dbReference type="SAM" id="MobiDB-lite"/>
    </source>
</evidence>
<organism evidence="3 4">
    <name type="scientific">Candidatus Uhrbacteria bacterium RIFCSPLOWO2_02_FULL_48_18</name>
    <dbReference type="NCBI Taxonomy" id="1802408"/>
    <lineage>
        <taxon>Bacteria</taxon>
        <taxon>Candidatus Uhriibacteriota</taxon>
    </lineage>
</organism>
<dbReference type="AlphaFoldDB" id="A0A1F7V911"/>
<dbReference type="Proteomes" id="UP000176593">
    <property type="component" value="Unassembled WGS sequence"/>
</dbReference>
<protein>
    <submittedName>
        <fullName evidence="3">Uncharacterized protein</fullName>
    </submittedName>
</protein>
<evidence type="ECO:0000256" key="2">
    <source>
        <dbReference type="SAM" id="Phobius"/>
    </source>
</evidence>
<accession>A0A1F7V911</accession>
<evidence type="ECO:0000313" key="4">
    <source>
        <dbReference type="Proteomes" id="UP000176593"/>
    </source>
</evidence>
<sequence>MNPSKNRLTNIHFWRIVAFQNRSFDPKRSVLMKRVSTLILILAILGVIGDCIGIYNGGINLDRHIPFLLPAVFLLFWFMLAWAENRPTNRLQSETPANDDGIPEHARMRANTPDGLG</sequence>
<name>A0A1F7V911_9BACT</name>
<feature type="region of interest" description="Disordered" evidence="1">
    <location>
        <begin position="90"/>
        <end position="117"/>
    </location>
</feature>
<feature type="transmembrane region" description="Helical" evidence="2">
    <location>
        <begin position="37"/>
        <end position="58"/>
    </location>
</feature>
<comment type="caution">
    <text evidence="3">The sequence shown here is derived from an EMBL/GenBank/DDBJ whole genome shotgun (WGS) entry which is preliminary data.</text>
</comment>